<dbReference type="Proteomes" id="UP001153069">
    <property type="component" value="Unassembled WGS sequence"/>
</dbReference>
<dbReference type="SUPFAM" id="SSF52058">
    <property type="entry name" value="L domain-like"/>
    <property type="match status" value="1"/>
</dbReference>
<protein>
    <submittedName>
        <fullName evidence="9">LRR receptor-like serine threonine-protein kinase</fullName>
    </submittedName>
</protein>
<dbReference type="AlphaFoldDB" id="A0A9N8HKI3"/>
<keyword evidence="5 8" id="KW-1133">Transmembrane helix</keyword>
<gene>
    <name evidence="9" type="ORF">SEMRO_946_G223210.1</name>
</gene>
<feature type="compositionally biased region" description="Basic and acidic residues" evidence="7">
    <location>
        <begin position="30"/>
        <end position="45"/>
    </location>
</feature>
<evidence type="ECO:0000256" key="8">
    <source>
        <dbReference type="SAM" id="Phobius"/>
    </source>
</evidence>
<evidence type="ECO:0000313" key="10">
    <source>
        <dbReference type="Proteomes" id="UP001153069"/>
    </source>
</evidence>
<evidence type="ECO:0000256" key="2">
    <source>
        <dbReference type="ARBA" id="ARBA00022614"/>
    </source>
</evidence>
<dbReference type="PANTHER" id="PTHR27008">
    <property type="entry name" value="OS04G0122200 PROTEIN"/>
    <property type="match status" value="1"/>
</dbReference>
<evidence type="ECO:0000256" key="7">
    <source>
        <dbReference type="SAM" id="MobiDB-lite"/>
    </source>
</evidence>
<evidence type="ECO:0000313" key="9">
    <source>
        <dbReference type="EMBL" id="CAB9518573.1"/>
    </source>
</evidence>
<sequence>MTRSDADQVLPMKEEDEAGKPGNLGASHNQEQEHKETQHEPKEEQQDPPLPVSTTTGANLPHKVPTASAMLAAEKRNIAYPKKRAPATDTNEEQPIHKEKETVESTRTGEVSALLAHEKRHIAYPKSGPSGGATGSNQGYRPDQSNGDSNHQIATVPPPQGIFASETSQPPPSGACPRVDNSGEVPDEFAETENTQPPTFNPVDSNTGLAVANLVENETTAQDLPQAQDYSPDENNTNREERMTRFKTKVLFGVIIVLLLAIAIMLVVIFASGNKTVETVMPSPSPTSIPTAAPTSYSEYWLSLFPEATVSAILEEPASPQSRAFEWLVEEMDVLHNLTDQRVVQRFVLATFYFANSEEQWLFSNNWLNHSVHECLWYSSLEDWYFFSEANIYIPLDHITPCEQYPAGYLEDGILYQGDGILKHFWLSFNGVHHPRRALWPFKFGVSFDVGMWAFGSIPEALGSLSKLGVIHFFYNSLTGTIPSSLFSLTNSMQAITLVGNQLTGPIPTELGLLTTLVGLAVEANLFTGTIPTELGRLTGLRSLFLAGLNLNGALPNELAVLTDMELLQLHNSGLTGTLPKWLGNMTSLEGLTLSDNSLTGTIPTELGLLTKLWNLWLGGNALSGGIPSEIGKCEQMIFLVLERCGLTATIPTELGLLSELLQLWLFDNDLTGTVPLELGNVPFPAPYGQVWLDRNDLSGIIPESLCSANDLLFDCSSQLCGCDLCNCSDNRTSPILDANQTEGNQTEP</sequence>
<dbReference type="Gene3D" id="3.80.10.10">
    <property type="entry name" value="Ribonuclease Inhibitor"/>
    <property type="match status" value="1"/>
</dbReference>
<dbReference type="PANTHER" id="PTHR27008:SF42">
    <property type="entry name" value="LEUCINE-RICH REPEAT PROTEIN KINASE FAMILY PROTEIN"/>
    <property type="match status" value="1"/>
</dbReference>
<evidence type="ECO:0000256" key="1">
    <source>
        <dbReference type="ARBA" id="ARBA00004370"/>
    </source>
</evidence>
<feature type="compositionally biased region" description="Polar residues" evidence="7">
    <location>
        <begin position="219"/>
        <end position="235"/>
    </location>
</feature>
<feature type="compositionally biased region" description="Basic and acidic residues" evidence="7">
    <location>
        <begin position="94"/>
        <end position="104"/>
    </location>
</feature>
<keyword evidence="9" id="KW-0808">Transferase</keyword>
<organism evidence="9 10">
    <name type="scientific">Seminavis robusta</name>
    <dbReference type="NCBI Taxonomy" id="568900"/>
    <lineage>
        <taxon>Eukaryota</taxon>
        <taxon>Sar</taxon>
        <taxon>Stramenopiles</taxon>
        <taxon>Ochrophyta</taxon>
        <taxon>Bacillariophyta</taxon>
        <taxon>Bacillariophyceae</taxon>
        <taxon>Bacillariophycidae</taxon>
        <taxon>Naviculales</taxon>
        <taxon>Naviculaceae</taxon>
        <taxon>Seminavis</taxon>
    </lineage>
</organism>
<dbReference type="InterPro" id="IPR051809">
    <property type="entry name" value="Plant_receptor-like_S/T_kinase"/>
</dbReference>
<dbReference type="InterPro" id="IPR001611">
    <property type="entry name" value="Leu-rich_rpt"/>
</dbReference>
<dbReference type="FunFam" id="3.80.10.10:FF:000041">
    <property type="entry name" value="LRR receptor-like serine/threonine-protein kinase ERECTA"/>
    <property type="match status" value="1"/>
</dbReference>
<dbReference type="Pfam" id="PF00560">
    <property type="entry name" value="LRR_1"/>
    <property type="match status" value="1"/>
</dbReference>
<keyword evidence="2" id="KW-0433">Leucine-rich repeat</keyword>
<keyword evidence="6 8" id="KW-0472">Membrane</keyword>
<comment type="subcellular location">
    <subcellularLocation>
        <location evidence="1">Membrane</location>
    </subcellularLocation>
</comment>
<dbReference type="EMBL" id="CAICTM010000944">
    <property type="protein sequence ID" value="CAB9518573.1"/>
    <property type="molecule type" value="Genomic_DNA"/>
</dbReference>
<evidence type="ECO:0000256" key="4">
    <source>
        <dbReference type="ARBA" id="ARBA00022737"/>
    </source>
</evidence>
<dbReference type="GO" id="GO:0016020">
    <property type="term" value="C:membrane"/>
    <property type="evidence" value="ECO:0007669"/>
    <property type="project" value="UniProtKB-SubCell"/>
</dbReference>
<feature type="region of interest" description="Disordered" evidence="7">
    <location>
        <begin position="219"/>
        <end position="240"/>
    </location>
</feature>
<evidence type="ECO:0000256" key="3">
    <source>
        <dbReference type="ARBA" id="ARBA00022692"/>
    </source>
</evidence>
<feature type="compositionally biased region" description="Polar residues" evidence="7">
    <location>
        <begin position="192"/>
        <end position="206"/>
    </location>
</feature>
<feature type="transmembrane region" description="Helical" evidence="8">
    <location>
        <begin position="250"/>
        <end position="271"/>
    </location>
</feature>
<comment type="caution">
    <text evidence="9">The sequence shown here is derived from an EMBL/GenBank/DDBJ whole genome shotgun (WGS) entry which is preliminary data.</text>
</comment>
<keyword evidence="4" id="KW-0677">Repeat</keyword>
<accession>A0A9N8HKI3</accession>
<keyword evidence="3 8" id="KW-0812">Transmembrane</keyword>
<keyword evidence="9" id="KW-0418">Kinase</keyword>
<name>A0A9N8HKI3_9STRA</name>
<evidence type="ECO:0000256" key="5">
    <source>
        <dbReference type="ARBA" id="ARBA00022989"/>
    </source>
</evidence>
<evidence type="ECO:0000256" key="6">
    <source>
        <dbReference type="ARBA" id="ARBA00023136"/>
    </source>
</evidence>
<reference evidence="9" key="1">
    <citation type="submission" date="2020-06" db="EMBL/GenBank/DDBJ databases">
        <authorList>
            <consortium name="Plant Systems Biology data submission"/>
        </authorList>
    </citation>
    <scope>NUCLEOTIDE SEQUENCE</scope>
    <source>
        <strain evidence="9">D6</strain>
    </source>
</reference>
<feature type="compositionally biased region" description="Polar residues" evidence="7">
    <location>
        <begin position="135"/>
        <end position="153"/>
    </location>
</feature>
<keyword evidence="10" id="KW-1185">Reference proteome</keyword>
<feature type="region of interest" description="Disordered" evidence="7">
    <location>
        <begin position="1"/>
        <end position="206"/>
    </location>
</feature>
<keyword evidence="9" id="KW-0675">Receptor</keyword>
<dbReference type="GO" id="GO:0016301">
    <property type="term" value="F:kinase activity"/>
    <property type="evidence" value="ECO:0007669"/>
    <property type="project" value="UniProtKB-KW"/>
</dbReference>
<dbReference type="InterPro" id="IPR032675">
    <property type="entry name" value="LRR_dom_sf"/>
</dbReference>
<proteinExistence type="predicted"/>